<protein>
    <submittedName>
        <fullName evidence="1">Uncharacterized protein</fullName>
    </submittedName>
</protein>
<dbReference type="Proteomes" id="UP000049222">
    <property type="component" value="Unassembled WGS sequence"/>
</dbReference>
<proteinExistence type="predicted"/>
<sequence length="168" mass="18722">MTWHDPVLPPDPYRLTRGGAPVADLRTLDGFQALSVMLFRDWFDGDEGRARVAHAFETALDGQAGTAALTAWEEMMDVLSHGVRRPLMRHDLTCRCVGADEAIVAQILTLAARAEREDAMLILSLLVPAERLLPATHIAQRAGLAVMRIDLRTRRRRRGPAKTPDRLH</sequence>
<keyword evidence="2" id="KW-1185">Reference proteome</keyword>
<organism evidence="1 2">
    <name type="scientific">Jannaschia donghaensis</name>
    <dbReference type="NCBI Taxonomy" id="420998"/>
    <lineage>
        <taxon>Bacteria</taxon>
        <taxon>Pseudomonadati</taxon>
        <taxon>Pseudomonadota</taxon>
        <taxon>Alphaproteobacteria</taxon>
        <taxon>Rhodobacterales</taxon>
        <taxon>Roseobacteraceae</taxon>
        <taxon>Jannaschia</taxon>
    </lineage>
</organism>
<evidence type="ECO:0000313" key="1">
    <source>
        <dbReference type="EMBL" id="CTQ51457.1"/>
    </source>
</evidence>
<dbReference type="STRING" id="420998.JDO7802_03497"/>
<reference evidence="1 2" key="1">
    <citation type="submission" date="2015-07" db="EMBL/GenBank/DDBJ databases">
        <authorList>
            <person name="Noorani M."/>
        </authorList>
    </citation>
    <scope>NUCLEOTIDE SEQUENCE [LARGE SCALE GENOMIC DNA]</scope>
    <source>
        <strain evidence="1 2">CECT 7802</strain>
    </source>
</reference>
<evidence type="ECO:0000313" key="2">
    <source>
        <dbReference type="Proteomes" id="UP000049222"/>
    </source>
</evidence>
<name>A0A0M6YQD5_9RHOB</name>
<gene>
    <name evidence="1" type="ORF">JDO7802_03497</name>
</gene>
<dbReference type="OrthoDB" id="7874397at2"/>
<dbReference type="AlphaFoldDB" id="A0A0M6YQD5"/>
<accession>A0A0M6YQD5</accession>
<dbReference type="EMBL" id="CXSU01000012">
    <property type="protein sequence ID" value="CTQ51457.1"/>
    <property type="molecule type" value="Genomic_DNA"/>
</dbReference>
<dbReference type="RefSeq" id="WP_055087150.1">
    <property type="nucleotide sequence ID" value="NZ_CXSU01000012.1"/>
</dbReference>